<dbReference type="PROSITE" id="PS00518">
    <property type="entry name" value="ZF_RING_1"/>
    <property type="match status" value="1"/>
</dbReference>
<dbReference type="Ensembl" id="ENSGMOT00000072361.1">
    <property type="protein sequence ID" value="ENSGMOP00000022110.1"/>
    <property type="gene ID" value="ENSGMOG00000030756.1"/>
</dbReference>
<dbReference type="SMART" id="SM00184">
    <property type="entry name" value="RING"/>
    <property type="match status" value="1"/>
</dbReference>
<evidence type="ECO:0000256" key="1">
    <source>
        <dbReference type="ARBA" id="ARBA00004496"/>
    </source>
</evidence>
<dbReference type="InterPro" id="IPR006574">
    <property type="entry name" value="PRY"/>
</dbReference>
<protein>
    <submittedName>
        <fullName evidence="12">Tripartite motif containing 105</fullName>
    </submittedName>
</protein>
<dbReference type="GO" id="GO:0005737">
    <property type="term" value="C:cytoplasm"/>
    <property type="evidence" value="ECO:0007669"/>
    <property type="project" value="UniProtKB-SubCell"/>
</dbReference>
<dbReference type="InterPro" id="IPR050143">
    <property type="entry name" value="TRIM/RBCC"/>
</dbReference>
<reference evidence="12" key="2">
    <citation type="submission" date="2025-09" db="UniProtKB">
        <authorList>
            <consortium name="Ensembl"/>
        </authorList>
    </citation>
    <scope>IDENTIFICATION</scope>
</reference>
<dbReference type="InterPro" id="IPR001870">
    <property type="entry name" value="B30.2/SPRY"/>
</dbReference>
<dbReference type="SMART" id="SM00589">
    <property type="entry name" value="PRY"/>
    <property type="match status" value="1"/>
</dbReference>
<dbReference type="InterPro" id="IPR013083">
    <property type="entry name" value="Znf_RING/FYVE/PHD"/>
</dbReference>
<feature type="coiled-coil region" evidence="8">
    <location>
        <begin position="253"/>
        <end position="298"/>
    </location>
</feature>
<evidence type="ECO:0000259" key="10">
    <source>
        <dbReference type="PROSITE" id="PS50089"/>
    </source>
</evidence>
<dbReference type="GeneTree" id="ENSGT00940000164374"/>
<dbReference type="PROSITE" id="PS50089">
    <property type="entry name" value="ZF_RING_2"/>
    <property type="match status" value="1"/>
</dbReference>
<feature type="domain" description="RING-type" evidence="10">
    <location>
        <begin position="117"/>
        <end position="158"/>
    </location>
</feature>
<dbReference type="InterPro" id="IPR043136">
    <property type="entry name" value="B30.2/SPRY_sf"/>
</dbReference>
<evidence type="ECO:0000256" key="8">
    <source>
        <dbReference type="SAM" id="Coils"/>
    </source>
</evidence>
<dbReference type="Proteomes" id="UP000694546">
    <property type="component" value="Chromosome 10"/>
</dbReference>
<evidence type="ECO:0000256" key="7">
    <source>
        <dbReference type="PROSITE-ProRule" id="PRU00175"/>
    </source>
</evidence>
<dbReference type="Pfam" id="PF00097">
    <property type="entry name" value="zf-C3HC4"/>
    <property type="match status" value="1"/>
</dbReference>
<keyword evidence="8" id="KW-0175">Coiled coil</keyword>
<evidence type="ECO:0000256" key="3">
    <source>
        <dbReference type="ARBA" id="ARBA00022490"/>
    </source>
</evidence>
<keyword evidence="4" id="KW-0479">Metal-binding</keyword>
<dbReference type="Gene3D" id="3.30.40.10">
    <property type="entry name" value="Zinc/RING finger domain, C3HC4 (zinc finger)"/>
    <property type="match status" value="1"/>
</dbReference>
<dbReference type="Gene3D" id="2.60.120.920">
    <property type="match status" value="1"/>
</dbReference>
<comment type="subcellular location">
    <subcellularLocation>
        <location evidence="1">Cytoplasm</location>
    </subcellularLocation>
</comment>
<keyword evidence="3" id="KW-0963">Cytoplasm</keyword>
<dbReference type="AlphaFoldDB" id="A0A8C4ZTR4"/>
<feature type="chain" id="PRO_5034813450" evidence="9">
    <location>
        <begin position="19"/>
        <end position="534"/>
    </location>
</feature>
<reference evidence="12" key="1">
    <citation type="submission" date="2025-08" db="UniProtKB">
        <authorList>
            <consortium name="Ensembl"/>
        </authorList>
    </citation>
    <scope>IDENTIFICATION</scope>
</reference>
<feature type="domain" description="B30.2/SPRY" evidence="11">
    <location>
        <begin position="330"/>
        <end position="529"/>
    </location>
</feature>
<dbReference type="SUPFAM" id="SSF57850">
    <property type="entry name" value="RING/U-box"/>
    <property type="match status" value="1"/>
</dbReference>
<dbReference type="PRINTS" id="PR01407">
    <property type="entry name" value="BUTYPHLNCDUF"/>
</dbReference>
<dbReference type="InterPro" id="IPR003879">
    <property type="entry name" value="Butyrophylin_SPRY"/>
</dbReference>
<dbReference type="InterPro" id="IPR003877">
    <property type="entry name" value="SPRY_dom"/>
</dbReference>
<sequence length="534" mass="60699">MCVCWCLVSSFTCAPICVYLPNDMWRRGRDSQSLFAVPMIRTLFKTPEINDHCDNSKCITALHPMIPCISPDSPDCASLMHRLGDCCHHYISTSRHHLSTMAVAASQRGSLREDLTCAICCDLFRDPVMLPCVHHFCKNCISRYWRGVQGCVSCPQCRKEFSSKQFHTNYLVTAMVEKVRASSPDSYTMNIEKQLKESLESHLVKKEEFFNIIHRDQEKMDTIKRVGAELQARVQGEFRALQQFLQEEEACVLEQMRREQREVTDKLQRHLEDSREAVKELEQNIRALQQAFAASENTTPTELPQIRLCVQVDAAPELDMNAFSVKYTAPLQYITWRKMFKSLKPGPAPLTFDMDTAHPSVYVSRDKTVAVESGSGPVPYKPSPKRFLQCVNVLAAEGFGSGRHYWEVGVGSKLKWDLGVASEAVDRGARVKLSPESGYWTLRLRNGDEYSAGTQPWTRLPARSLAPPRRVGVFLDCEERRVSFYDADNMSLLHSFADGPRGKVYPFFSPCIADDRQRPQPIQLIHHLPVSLVI</sequence>
<dbReference type="CDD" id="cd22265">
    <property type="entry name" value="UDM1_RNF168"/>
    <property type="match status" value="1"/>
</dbReference>
<dbReference type="OMA" id="ICCDLFQ"/>
<evidence type="ECO:0000313" key="13">
    <source>
        <dbReference type="Proteomes" id="UP000694546"/>
    </source>
</evidence>
<dbReference type="FunFam" id="2.60.120.920:FF:000004">
    <property type="entry name" value="Butyrophilin subfamily 1 member A1"/>
    <property type="match status" value="1"/>
</dbReference>
<dbReference type="GO" id="GO:0008270">
    <property type="term" value="F:zinc ion binding"/>
    <property type="evidence" value="ECO:0007669"/>
    <property type="project" value="UniProtKB-KW"/>
</dbReference>
<evidence type="ECO:0000313" key="12">
    <source>
        <dbReference type="Ensembl" id="ENSGMOP00000022110.1"/>
    </source>
</evidence>
<evidence type="ECO:0000256" key="5">
    <source>
        <dbReference type="ARBA" id="ARBA00022771"/>
    </source>
</evidence>
<dbReference type="Pfam" id="PF13765">
    <property type="entry name" value="PRY"/>
    <property type="match status" value="1"/>
</dbReference>
<dbReference type="InterPro" id="IPR018957">
    <property type="entry name" value="Znf_C3HC4_RING-type"/>
</dbReference>
<dbReference type="Pfam" id="PF00622">
    <property type="entry name" value="SPRY"/>
    <property type="match status" value="1"/>
</dbReference>
<keyword evidence="13" id="KW-1185">Reference proteome</keyword>
<keyword evidence="9" id="KW-0732">Signal</keyword>
<organism evidence="12 13">
    <name type="scientific">Gadus morhua</name>
    <name type="common">Atlantic cod</name>
    <dbReference type="NCBI Taxonomy" id="8049"/>
    <lineage>
        <taxon>Eukaryota</taxon>
        <taxon>Metazoa</taxon>
        <taxon>Chordata</taxon>
        <taxon>Craniata</taxon>
        <taxon>Vertebrata</taxon>
        <taxon>Euteleostomi</taxon>
        <taxon>Actinopterygii</taxon>
        <taxon>Neopterygii</taxon>
        <taxon>Teleostei</taxon>
        <taxon>Neoteleostei</taxon>
        <taxon>Acanthomorphata</taxon>
        <taxon>Zeiogadaria</taxon>
        <taxon>Gadariae</taxon>
        <taxon>Gadiformes</taxon>
        <taxon>Gadoidei</taxon>
        <taxon>Gadidae</taxon>
        <taxon>Gadus</taxon>
    </lineage>
</organism>
<evidence type="ECO:0000256" key="4">
    <source>
        <dbReference type="ARBA" id="ARBA00022723"/>
    </source>
</evidence>
<evidence type="ECO:0000256" key="2">
    <source>
        <dbReference type="ARBA" id="ARBA00008518"/>
    </source>
</evidence>
<dbReference type="InterPro" id="IPR013320">
    <property type="entry name" value="ConA-like_dom_sf"/>
</dbReference>
<feature type="signal peptide" evidence="9">
    <location>
        <begin position="1"/>
        <end position="18"/>
    </location>
</feature>
<name>A0A8C4ZTR4_GADMO</name>
<dbReference type="PANTHER" id="PTHR24103">
    <property type="entry name" value="E3 UBIQUITIN-PROTEIN LIGASE TRIM"/>
    <property type="match status" value="1"/>
</dbReference>
<evidence type="ECO:0000256" key="9">
    <source>
        <dbReference type="SAM" id="SignalP"/>
    </source>
</evidence>
<dbReference type="SUPFAM" id="SSF49899">
    <property type="entry name" value="Concanavalin A-like lectins/glucanases"/>
    <property type="match status" value="1"/>
</dbReference>
<evidence type="ECO:0000259" key="11">
    <source>
        <dbReference type="PROSITE" id="PS50188"/>
    </source>
</evidence>
<dbReference type="InterPro" id="IPR001841">
    <property type="entry name" value="Znf_RING"/>
</dbReference>
<dbReference type="PROSITE" id="PS50188">
    <property type="entry name" value="B302_SPRY"/>
    <property type="match status" value="1"/>
</dbReference>
<dbReference type="InterPro" id="IPR017907">
    <property type="entry name" value="Znf_RING_CS"/>
</dbReference>
<dbReference type="SMART" id="SM00449">
    <property type="entry name" value="SPRY"/>
    <property type="match status" value="1"/>
</dbReference>
<accession>A0A8C4ZTR4</accession>
<keyword evidence="6" id="KW-0862">Zinc</keyword>
<keyword evidence="5 7" id="KW-0863">Zinc-finger</keyword>
<evidence type="ECO:0000256" key="6">
    <source>
        <dbReference type="ARBA" id="ARBA00022833"/>
    </source>
</evidence>
<proteinExistence type="inferred from homology"/>
<comment type="similarity">
    <text evidence="2">Belongs to the TRIM/RBCC family.</text>
</comment>